<evidence type="ECO:0000313" key="3">
    <source>
        <dbReference type="EMBL" id="KAK2167880.1"/>
    </source>
</evidence>
<comment type="caution">
    <text evidence="3">The sequence shown here is derived from an EMBL/GenBank/DDBJ whole genome shotgun (WGS) entry which is preliminary data.</text>
</comment>
<gene>
    <name evidence="3" type="ORF">LSH36_23g10040</name>
</gene>
<dbReference type="EMBL" id="JAODUP010000023">
    <property type="protein sequence ID" value="KAK2167880.1"/>
    <property type="molecule type" value="Genomic_DNA"/>
</dbReference>
<keyword evidence="2" id="KW-1133">Transmembrane helix</keyword>
<sequence length="1170" mass="135284">MWTTMTCGKLMLYLFLCEVILVAIVYYSRTLTLRTSSARGQQHPVTSGLPRPNVDQPPITNRNVNGAELAETNHERHSHPRPTAGGMAFHPNETTCKTSVAIGLAITTRNAANGSYTELTEMPFFRSLLSSFCKTASERYDYRFYLSYDYNDEYLTERSFRVRMSAIFGDYASEMCPYSSAYSLRFVSCKYAGKPAWAQNDAMIEAYLSGIEYFYRINDDTVMTTGNWTERFIDALDRFTPPRIGAVGPKHQGGNLDILTYDFTHRIHVNIHGFYYPRKFPDWYADRWITSVYKPGRSVKLQDVQLVHTMDQGRRYNKTKKADSEVERQVEEDRISVIRYAAASQQEFVKLDARKVIAISLYNASSDHTWGVVRNAQLMPIIYPGWTLKVYTNRSLIQEGYPNVALDPDTITPYISDRVIKTLQLLKAEVIFVDSITTKKIPPQLWSYLVVDEKEVEVFLIRLADNRISEREFTVVNNWINSRRRESVFVIKDHPKYSNMTLIDGLWGARSNDLRTFLGNVSMETLLEQHEKEVNIATAGYLELIYSKVQDDIVFYDSITCDKPRSIPFPEVKRSHSYIGPSSLCQKLALFVILSQILILLILYYRRLSANIPSHGRRRYQVTHRAPDRITSSLSSNGNTDLQQQGNDYDRSLHRRFLTTKSRLANEPINLQPSIALGLAITTRKAPRSWAKDVTQMPFFHSLLPSFCKTASDGYEYQFFLAYDYDDGYLSKRYFRTNMTITFDNFSSYHCPPSSVYSIHFVECGHTKKPAWAQNDAMIEAYLSGVEYFYRINDDTRMTSRNWTERLIGALDRFIPPRIGVVGPKHRGGNLAILTYDFTHRTHIDIHGFYYPRVFPDWYADRWITSVYKPGRSIKLENVLLVHTMEAGQRYTSATKADTEVNGQIHRDRAKVMRYAMVAETGFRESDPKKVIAMSLYSNGSAHIWGALRNAQLMPIMFPGWSLKIYTSRRSYIPERIILNLERLGAVVVFLESRTTKKIKPSLWSYLAADEDEVEVFLIRRTNNRLNKRDYAVINHWLESKRPEGVIMIKDHPNHANLTLIDGLWGARAERLHSLLGKSSMRNLIEQHTVRSGGNNLELTSILEYIYSKIQNDIVFYDSIMCDKPRSVPFPVLRQSYEYVGQEYNSHEQTRIDDKYNLLRRRNPKCEENI</sequence>
<name>A0AAD9KC01_9ANNE</name>
<reference evidence="3" key="1">
    <citation type="journal article" date="2023" name="Mol. Biol. Evol.">
        <title>Third-Generation Sequencing Reveals the Adaptive Role of the Epigenome in Three Deep-Sea Polychaetes.</title>
        <authorList>
            <person name="Perez M."/>
            <person name="Aroh O."/>
            <person name="Sun Y."/>
            <person name="Lan Y."/>
            <person name="Juniper S.K."/>
            <person name="Young C.R."/>
            <person name="Angers B."/>
            <person name="Qian P.Y."/>
        </authorList>
    </citation>
    <scope>NUCLEOTIDE SEQUENCE</scope>
    <source>
        <strain evidence="3">P08H-3</strain>
    </source>
</reference>
<keyword evidence="4" id="KW-1185">Reference proteome</keyword>
<feature type="transmembrane region" description="Helical" evidence="2">
    <location>
        <begin position="12"/>
        <end position="29"/>
    </location>
</feature>
<evidence type="ECO:0000256" key="2">
    <source>
        <dbReference type="SAM" id="Phobius"/>
    </source>
</evidence>
<proteinExistence type="predicted"/>
<evidence type="ECO:0000256" key="1">
    <source>
        <dbReference type="SAM" id="MobiDB-lite"/>
    </source>
</evidence>
<evidence type="ECO:0000313" key="4">
    <source>
        <dbReference type="Proteomes" id="UP001208570"/>
    </source>
</evidence>
<accession>A0AAD9KC01</accession>
<feature type="region of interest" description="Disordered" evidence="1">
    <location>
        <begin position="37"/>
        <end position="62"/>
    </location>
</feature>
<dbReference type="AlphaFoldDB" id="A0AAD9KC01"/>
<dbReference type="Proteomes" id="UP001208570">
    <property type="component" value="Unassembled WGS sequence"/>
</dbReference>
<protein>
    <submittedName>
        <fullName evidence="3">Uncharacterized protein</fullName>
    </submittedName>
</protein>
<keyword evidence="2" id="KW-0812">Transmembrane</keyword>
<organism evidence="3 4">
    <name type="scientific">Paralvinella palmiformis</name>
    <dbReference type="NCBI Taxonomy" id="53620"/>
    <lineage>
        <taxon>Eukaryota</taxon>
        <taxon>Metazoa</taxon>
        <taxon>Spiralia</taxon>
        <taxon>Lophotrochozoa</taxon>
        <taxon>Annelida</taxon>
        <taxon>Polychaeta</taxon>
        <taxon>Sedentaria</taxon>
        <taxon>Canalipalpata</taxon>
        <taxon>Terebellida</taxon>
        <taxon>Terebelliformia</taxon>
        <taxon>Alvinellidae</taxon>
        <taxon>Paralvinella</taxon>
    </lineage>
</organism>
<keyword evidence="2" id="KW-0472">Membrane</keyword>